<accession>A0AAD8RL23</accession>
<dbReference type="GO" id="GO:0005509">
    <property type="term" value="F:calcium ion binding"/>
    <property type="evidence" value="ECO:0007669"/>
    <property type="project" value="InterPro"/>
</dbReference>
<keyword evidence="9 15" id="KW-0067">ATP-binding</keyword>
<dbReference type="SUPFAM" id="SSF57196">
    <property type="entry name" value="EGF/Laminin"/>
    <property type="match status" value="1"/>
</dbReference>
<evidence type="ECO:0000256" key="3">
    <source>
        <dbReference type="ARBA" id="ARBA00022536"/>
    </source>
</evidence>
<evidence type="ECO:0000256" key="15">
    <source>
        <dbReference type="PROSITE-ProRule" id="PRU10141"/>
    </source>
</evidence>
<dbReference type="GO" id="GO:0030247">
    <property type="term" value="F:polysaccharide binding"/>
    <property type="evidence" value="ECO:0007669"/>
    <property type="project" value="InterPro"/>
</dbReference>
<keyword evidence="2" id="KW-0723">Serine/threonine-protein kinase</keyword>
<feature type="binding site" evidence="15">
    <location>
        <position position="469"/>
    </location>
    <ligand>
        <name>ATP</name>
        <dbReference type="ChEBI" id="CHEBI:30616"/>
    </ligand>
</feature>
<evidence type="ECO:0000259" key="19">
    <source>
        <dbReference type="PROSITE" id="PS50026"/>
    </source>
</evidence>
<proteinExistence type="predicted"/>
<gene>
    <name evidence="20" type="ORF">QYE76_026770</name>
</gene>
<evidence type="ECO:0000256" key="16">
    <source>
        <dbReference type="SAM" id="Phobius"/>
    </source>
</evidence>
<keyword evidence="3 14" id="KW-0245">EGF-like domain</keyword>
<dbReference type="InterPro" id="IPR001245">
    <property type="entry name" value="Ser-Thr/Tyr_kinase_cat_dom"/>
</dbReference>
<evidence type="ECO:0000256" key="2">
    <source>
        <dbReference type="ARBA" id="ARBA00022527"/>
    </source>
</evidence>
<dbReference type="PANTHER" id="PTHR27005">
    <property type="entry name" value="WALL-ASSOCIATED RECEPTOR KINASE-LIKE 21"/>
    <property type="match status" value="1"/>
</dbReference>
<feature type="transmembrane region" description="Helical" evidence="16">
    <location>
        <begin position="361"/>
        <end position="385"/>
    </location>
</feature>
<keyword evidence="7 15" id="KW-0547">Nucleotide-binding</keyword>
<dbReference type="PROSITE" id="PS50011">
    <property type="entry name" value="PROTEIN_KINASE_DOM"/>
    <property type="match status" value="1"/>
</dbReference>
<evidence type="ECO:0000256" key="6">
    <source>
        <dbReference type="ARBA" id="ARBA00022729"/>
    </source>
</evidence>
<dbReference type="Gene3D" id="3.30.200.20">
    <property type="entry name" value="Phosphorylase Kinase, domain 1"/>
    <property type="match status" value="1"/>
</dbReference>
<dbReference type="CDD" id="cd14066">
    <property type="entry name" value="STKc_IRAK"/>
    <property type="match status" value="1"/>
</dbReference>
<dbReference type="SMART" id="SM00181">
    <property type="entry name" value="EGF"/>
    <property type="match status" value="2"/>
</dbReference>
<dbReference type="InterPro" id="IPR000742">
    <property type="entry name" value="EGF"/>
</dbReference>
<dbReference type="AlphaFoldDB" id="A0AAD8RL23"/>
<feature type="chain" id="PRO_5042050289" evidence="17">
    <location>
        <begin position="23"/>
        <end position="765"/>
    </location>
</feature>
<dbReference type="GO" id="GO:0007166">
    <property type="term" value="P:cell surface receptor signaling pathway"/>
    <property type="evidence" value="ECO:0007669"/>
    <property type="project" value="InterPro"/>
</dbReference>
<dbReference type="GO" id="GO:0005524">
    <property type="term" value="F:ATP binding"/>
    <property type="evidence" value="ECO:0007669"/>
    <property type="project" value="UniProtKB-UniRule"/>
</dbReference>
<evidence type="ECO:0000256" key="14">
    <source>
        <dbReference type="PROSITE-ProRule" id="PRU00076"/>
    </source>
</evidence>
<keyword evidence="8" id="KW-0418">Kinase</keyword>
<dbReference type="InterPro" id="IPR018097">
    <property type="entry name" value="EGF_Ca-bd_CS"/>
</dbReference>
<dbReference type="Proteomes" id="UP001231189">
    <property type="component" value="Unassembled WGS sequence"/>
</dbReference>
<dbReference type="PANTHER" id="PTHR27005:SF394">
    <property type="entry name" value="OS02G0808100 PROTEIN"/>
    <property type="match status" value="1"/>
</dbReference>
<dbReference type="GO" id="GO:0004674">
    <property type="term" value="F:protein serine/threonine kinase activity"/>
    <property type="evidence" value="ECO:0007669"/>
    <property type="project" value="UniProtKB-KW"/>
</dbReference>
<evidence type="ECO:0000256" key="11">
    <source>
        <dbReference type="ARBA" id="ARBA00023136"/>
    </source>
</evidence>
<evidence type="ECO:0000313" key="20">
    <source>
        <dbReference type="EMBL" id="KAK1621253.1"/>
    </source>
</evidence>
<dbReference type="EMBL" id="JAUUTY010000006">
    <property type="protein sequence ID" value="KAK1621253.1"/>
    <property type="molecule type" value="Genomic_DNA"/>
</dbReference>
<keyword evidence="6 17" id="KW-0732">Signal</keyword>
<keyword evidence="5 16" id="KW-0812">Transmembrane</keyword>
<name>A0AAD8RL23_LOLMU</name>
<comment type="caution">
    <text evidence="14">Lacks conserved residue(s) required for the propagation of feature annotation.</text>
</comment>
<dbReference type="Pfam" id="PF07714">
    <property type="entry name" value="PK_Tyr_Ser-Thr"/>
    <property type="match status" value="1"/>
</dbReference>
<evidence type="ECO:0000256" key="10">
    <source>
        <dbReference type="ARBA" id="ARBA00022989"/>
    </source>
</evidence>
<feature type="domain" description="Protein kinase" evidence="18">
    <location>
        <begin position="440"/>
        <end position="723"/>
    </location>
</feature>
<dbReference type="Pfam" id="PF07645">
    <property type="entry name" value="EGF_CA"/>
    <property type="match status" value="1"/>
</dbReference>
<dbReference type="InterPro" id="IPR001881">
    <property type="entry name" value="EGF-like_Ca-bd_dom"/>
</dbReference>
<evidence type="ECO:0000259" key="18">
    <source>
        <dbReference type="PROSITE" id="PS50011"/>
    </source>
</evidence>
<dbReference type="PROSITE" id="PS01187">
    <property type="entry name" value="EGF_CA"/>
    <property type="match status" value="1"/>
</dbReference>
<dbReference type="InterPro" id="IPR011009">
    <property type="entry name" value="Kinase-like_dom_sf"/>
</dbReference>
<dbReference type="PROSITE" id="PS00108">
    <property type="entry name" value="PROTEIN_KINASE_ST"/>
    <property type="match status" value="1"/>
</dbReference>
<keyword evidence="12" id="KW-1015">Disulfide bond</keyword>
<comment type="caution">
    <text evidence="20">The sequence shown here is derived from an EMBL/GenBank/DDBJ whole genome shotgun (WGS) entry which is preliminary data.</text>
</comment>
<protein>
    <submittedName>
        <fullName evidence="20">Uncharacterized protein</fullName>
    </submittedName>
</protein>
<organism evidence="20 21">
    <name type="scientific">Lolium multiflorum</name>
    <name type="common">Italian ryegrass</name>
    <name type="synonym">Lolium perenne subsp. multiflorum</name>
    <dbReference type="NCBI Taxonomy" id="4521"/>
    <lineage>
        <taxon>Eukaryota</taxon>
        <taxon>Viridiplantae</taxon>
        <taxon>Streptophyta</taxon>
        <taxon>Embryophyta</taxon>
        <taxon>Tracheophyta</taxon>
        <taxon>Spermatophyta</taxon>
        <taxon>Magnoliopsida</taxon>
        <taxon>Liliopsida</taxon>
        <taxon>Poales</taxon>
        <taxon>Poaceae</taxon>
        <taxon>BOP clade</taxon>
        <taxon>Pooideae</taxon>
        <taxon>Poodae</taxon>
        <taxon>Poeae</taxon>
        <taxon>Poeae Chloroplast Group 2 (Poeae type)</taxon>
        <taxon>Loliodinae</taxon>
        <taxon>Loliinae</taxon>
        <taxon>Lolium</taxon>
    </lineage>
</organism>
<evidence type="ECO:0000256" key="9">
    <source>
        <dbReference type="ARBA" id="ARBA00022840"/>
    </source>
</evidence>
<dbReference type="PROSITE" id="PS00107">
    <property type="entry name" value="PROTEIN_KINASE_ATP"/>
    <property type="match status" value="1"/>
</dbReference>
<keyword evidence="21" id="KW-1185">Reference proteome</keyword>
<evidence type="ECO:0000256" key="8">
    <source>
        <dbReference type="ARBA" id="ARBA00022777"/>
    </source>
</evidence>
<reference evidence="20" key="1">
    <citation type="submission" date="2023-07" db="EMBL/GenBank/DDBJ databases">
        <title>A chromosome-level genome assembly of Lolium multiflorum.</title>
        <authorList>
            <person name="Chen Y."/>
            <person name="Copetti D."/>
            <person name="Kolliker R."/>
            <person name="Studer B."/>
        </authorList>
    </citation>
    <scope>NUCLEOTIDE SEQUENCE</scope>
    <source>
        <strain evidence="20">02402/16</strain>
        <tissue evidence="20">Leaf</tissue>
    </source>
</reference>
<dbReference type="Pfam" id="PF13947">
    <property type="entry name" value="GUB_WAK_bind"/>
    <property type="match status" value="1"/>
</dbReference>
<dbReference type="PROSITE" id="PS50026">
    <property type="entry name" value="EGF_3"/>
    <property type="match status" value="1"/>
</dbReference>
<dbReference type="Gene3D" id="1.10.510.10">
    <property type="entry name" value="Transferase(Phosphotransferase) domain 1"/>
    <property type="match status" value="1"/>
</dbReference>
<dbReference type="InterPro" id="IPR025287">
    <property type="entry name" value="WAK_GUB"/>
</dbReference>
<dbReference type="InterPro" id="IPR045274">
    <property type="entry name" value="WAK-like"/>
</dbReference>
<evidence type="ECO:0000256" key="12">
    <source>
        <dbReference type="ARBA" id="ARBA00023157"/>
    </source>
</evidence>
<dbReference type="SUPFAM" id="SSF56112">
    <property type="entry name" value="Protein kinase-like (PK-like)"/>
    <property type="match status" value="1"/>
</dbReference>
<dbReference type="InterPro" id="IPR008271">
    <property type="entry name" value="Ser/Thr_kinase_AS"/>
</dbReference>
<evidence type="ECO:0000256" key="7">
    <source>
        <dbReference type="ARBA" id="ARBA00022741"/>
    </source>
</evidence>
<feature type="domain" description="EGF-like" evidence="19">
    <location>
        <begin position="310"/>
        <end position="354"/>
    </location>
</feature>
<dbReference type="InterPro" id="IPR000152">
    <property type="entry name" value="EGF-type_Asp/Asn_hydroxyl_site"/>
</dbReference>
<dbReference type="SMART" id="SM00220">
    <property type="entry name" value="S_TKc"/>
    <property type="match status" value="1"/>
</dbReference>
<dbReference type="PROSITE" id="PS00010">
    <property type="entry name" value="ASX_HYDROXYL"/>
    <property type="match status" value="1"/>
</dbReference>
<dbReference type="FunFam" id="1.10.510.10:FF:000084">
    <property type="entry name" value="Wall-associated receptor kinase 2"/>
    <property type="match status" value="1"/>
</dbReference>
<keyword evidence="11 16" id="KW-0472">Membrane</keyword>
<dbReference type="GO" id="GO:0005886">
    <property type="term" value="C:plasma membrane"/>
    <property type="evidence" value="ECO:0007669"/>
    <property type="project" value="TreeGrafter"/>
</dbReference>
<keyword evidence="13" id="KW-0325">Glycoprotein</keyword>
<dbReference type="InterPro" id="IPR000719">
    <property type="entry name" value="Prot_kinase_dom"/>
</dbReference>
<comment type="subcellular location">
    <subcellularLocation>
        <location evidence="1">Membrane</location>
        <topology evidence="1">Single-pass type I membrane protein</topology>
    </subcellularLocation>
</comment>
<sequence length="765" mass="84906">MAIAPVVHLLLLLLLPLAEVSALEQQKPPPPPQVVRPGCREKCGNITVPYPFGIGDGCYRDDGKGGFQLRCDDSHATPRLTAVGYDIRITNLSIATGEVQAKLKATRYCYDNEGVTVNRSGDGATPLTSSHYLFSATKNRLVALGCPSHGYFVDTAGYYVSGCMSICRPLQYAMPGSCTGVACCQSAIPSAVGYFEPFLLDMQKKDGDPILYTTTTTCRYVFLVETEWLRTRYNNVDKHLNRTDDLTVPIILDWAVRNVGNCSTARLNRTDYACRSVASHCVKSINGAGYQCNCSKGYEGNPYLEDGCRDIDECKRIEKQEEPCYGVCTNTPGSYTCQCPPGTSGIATWKNGCRPKDSFTFALKVVTGVSVGVFLPVFMCFWLYLGIQKRKLIRAKHKFFELNGGVFLQQQMSSYNGTGTCAGGFKIFSKEDLEKATNHFAADRVLGRGGHGIVYKGVLEDKTVVAIKKSKMIEEAPTKEFAMEMFILSQINHKNVVKLLGCCLEVEVPMLVYEYVSNGTLYNYIHGSKGIESGTAFETCLRIAVESAEALAYMHSSASPPILHGDVKTANILLDDKLTAKVSDFGASKLAPTDEAKMATLVQGTCGYLDPEYLMTCRLTEKSDVYSFGVVLLELLTKKKALYFEGPEEDRSLVLCFMMAVQVGQHHELLDSQVRNEMRIETLEVITQLIMRCLNMCGQERPTMKEVAERLEMLRRYQLNPWAQADANMEERQSLLDMEQRNVEYKFTQDCVLDFEGGSTYSFSS</sequence>
<dbReference type="FunFam" id="2.10.25.10:FF:000355">
    <property type="entry name" value="Wall-associated receptor kinase 3"/>
    <property type="match status" value="1"/>
</dbReference>
<keyword evidence="4" id="KW-0808">Transferase</keyword>
<evidence type="ECO:0000313" key="21">
    <source>
        <dbReference type="Proteomes" id="UP001231189"/>
    </source>
</evidence>
<evidence type="ECO:0000256" key="17">
    <source>
        <dbReference type="SAM" id="SignalP"/>
    </source>
</evidence>
<dbReference type="FunFam" id="3.30.200.20:FF:000043">
    <property type="entry name" value="Wall-associated receptor kinase 2"/>
    <property type="match status" value="1"/>
</dbReference>
<dbReference type="SMART" id="SM00179">
    <property type="entry name" value="EGF_CA"/>
    <property type="match status" value="1"/>
</dbReference>
<dbReference type="CDD" id="cd00054">
    <property type="entry name" value="EGF_CA"/>
    <property type="match status" value="1"/>
</dbReference>
<dbReference type="Gene3D" id="2.10.25.10">
    <property type="entry name" value="Laminin"/>
    <property type="match status" value="1"/>
</dbReference>
<feature type="signal peptide" evidence="17">
    <location>
        <begin position="1"/>
        <end position="22"/>
    </location>
</feature>
<evidence type="ECO:0000256" key="13">
    <source>
        <dbReference type="ARBA" id="ARBA00023180"/>
    </source>
</evidence>
<keyword evidence="10 16" id="KW-1133">Transmembrane helix</keyword>
<evidence type="ECO:0000256" key="1">
    <source>
        <dbReference type="ARBA" id="ARBA00004479"/>
    </source>
</evidence>
<evidence type="ECO:0000256" key="4">
    <source>
        <dbReference type="ARBA" id="ARBA00022679"/>
    </source>
</evidence>
<dbReference type="InterPro" id="IPR049883">
    <property type="entry name" value="NOTCH1_EGF-like"/>
</dbReference>
<evidence type="ECO:0000256" key="5">
    <source>
        <dbReference type="ARBA" id="ARBA00022692"/>
    </source>
</evidence>
<dbReference type="InterPro" id="IPR017441">
    <property type="entry name" value="Protein_kinase_ATP_BS"/>
</dbReference>